<keyword evidence="2 6" id="KW-0808">Transferase</keyword>
<dbReference type="AlphaFoldDB" id="A0A151WP14"/>
<evidence type="ECO:0000259" key="5">
    <source>
        <dbReference type="Pfam" id="PF08241"/>
    </source>
</evidence>
<dbReference type="GO" id="GO:0010420">
    <property type="term" value="F:polyprenyldihydroxybenzoate methyltransferase activity"/>
    <property type="evidence" value="ECO:0007669"/>
    <property type="project" value="InterPro"/>
</dbReference>
<dbReference type="GO" id="GO:0005739">
    <property type="term" value="C:mitochondrion"/>
    <property type="evidence" value="ECO:0007669"/>
    <property type="project" value="TreeGrafter"/>
</dbReference>
<dbReference type="PANTHER" id="PTHR43464:SF19">
    <property type="entry name" value="UBIQUINONE BIOSYNTHESIS O-METHYLTRANSFERASE, MITOCHONDRIAL"/>
    <property type="match status" value="1"/>
</dbReference>
<reference evidence="6 7" key="1">
    <citation type="submission" date="2015-09" db="EMBL/GenBank/DDBJ databases">
        <title>Trachymyrmex zeteki WGS genome.</title>
        <authorList>
            <person name="Nygaard S."/>
            <person name="Hu H."/>
            <person name="Boomsma J."/>
            <person name="Zhang G."/>
        </authorList>
    </citation>
    <scope>NUCLEOTIDE SEQUENCE [LARGE SCALE GENOMIC DNA]</scope>
    <source>
        <strain evidence="6">Tzet28-1</strain>
        <tissue evidence="6">Whole body</tissue>
    </source>
</reference>
<accession>A0A151WP14</accession>
<dbReference type="InterPro" id="IPR029063">
    <property type="entry name" value="SAM-dependent_MTases_sf"/>
</dbReference>
<evidence type="ECO:0000256" key="4">
    <source>
        <dbReference type="ARBA" id="ARBA00022691"/>
    </source>
</evidence>
<dbReference type="Pfam" id="PF08241">
    <property type="entry name" value="Methyltransf_11"/>
    <property type="match status" value="1"/>
</dbReference>
<gene>
    <name evidence="6" type="ORF">ALC60_11354</name>
</gene>
<keyword evidence="4" id="KW-0949">S-adenosyl-L-methionine</keyword>
<dbReference type="GO" id="GO:0061542">
    <property type="term" value="F:3-demethylubiquinol 3-O-methyltransferase activity"/>
    <property type="evidence" value="ECO:0007669"/>
    <property type="project" value="InterPro"/>
</dbReference>
<keyword evidence="1 6" id="KW-0489">Methyltransferase</keyword>
<dbReference type="NCBIfam" id="TIGR01983">
    <property type="entry name" value="UbiG"/>
    <property type="match status" value="2"/>
</dbReference>
<dbReference type="SUPFAM" id="SSF53335">
    <property type="entry name" value="S-adenosyl-L-methionine-dependent methyltransferases"/>
    <property type="match status" value="2"/>
</dbReference>
<dbReference type="Gene3D" id="3.40.50.150">
    <property type="entry name" value="Vaccinia Virus protein VP39"/>
    <property type="match status" value="2"/>
</dbReference>
<evidence type="ECO:0000313" key="7">
    <source>
        <dbReference type="Proteomes" id="UP000075809"/>
    </source>
</evidence>
<feature type="non-terminal residue" evidence="6">
    <location>
        <position position="1"/>
    </location>
</feature>
<evidence type="ECO:0000256" key="2">
    <source>
        <dbReference type="ARBA" id="ARBA00022679"/>
    </source>
</evidence>
<sequence length="525" mass="59332">CRLSRNIIYNNRTARSISSIDSKKIEHFSIMKNLWWNKNGPVTALHSFNPFRIQFVKDGLINAGIKIQNSNLPLKGIKIVDVGCGGGIMTEGLARVGAQVTGIDVSAELISVAKEHLKLDSNLSERVNYIHTTLEDFAHKESENSIYDAVVSSEVLEHVSDPQLFLKECVKIMKPGKSIFITTINRTLTSWLSTILSSEYIMRCVPCDDCETRSINGMKFNPVTRQWSRSSNTKKCFNTNMMAVKFTNGSWRSIFQNRLLRNIVCINTIARSISTVDQEEIERMSAWRNFWWNENGPIKVLHAYNPIRIQFLKDGLINAGFKIQNPDFPLENIKIVDVGCGGGILAESLAKIGVRVTGIDASEQLIKIAKDHVKLNRDISEKVNYIHTTVEDFTRKKSENSTYDAVVSSEVLEHVSDPQLFIKECVKIVKPGKSIFLTTINRTLTSWLSTIVACEYIFGAIPRGTHTWNKFITPHEVQCILKNYGCETRSIRGMKINPMTKKCSWSSTQSTFYLLHAIKQKETGI</sequence>
<dbReference type="GO" id="GO:0032259">
    <property type="term" value="P:methylation"/>
    <property type="evidence" value="ECO:0007669"/>
    <property type="project" value="UniProtKB-KW"/>
</dbReference>
<dbReference type="PANTHER" id="PTHR43464">
    <property type="entry name" value="METHYLTRANSFERASE"/>
    <property type="match status" value="1"/>
</dbReference>
<keyword evidence="3" id="KW-0831">Ubiquinone biosynthesis</keyword>
<protein>
    <submittedName>
        <fullName evidence="6">Hexaprenyldihydroxybenzoate methyltransferase, mitochondrial</fullName>
    </submittedName>
</protein>
<dbReference type="STRING" id="64791.A0A151WP14"/>
<dbReference type="InterPro" id="IPR010233">
    <property type="entry name" value="UbiG_MeTrfase"/>
</dbReference>
<dbReference type="EMBL" id="KQ982893">
    <property type="protein sequence ID" value="KYQ49570.1"/>
    <property type="molecule type" value="Genomic_DNA"/>
</dbReference>
<dbReference type="InterPro" id="IPR013216">
    <property type="entry name" value="Methyltransf_11"/>
</dbReference>
<dbReference type="HAMAP" id="MF_00472">
    <property type="entry name" value="UbiG"/>
    <property type="match status" value="1"/>
</dbReference>
<dbReference type="Proteomes" id="UP000075809">
    <property type="component" value="Unassembled WGS sequence"/>
</dbReference>
<dbReference type="CDD" id="cd02440">
    <property type="entry name" value="AdoMet_MTases"/>
    <property type="match status" value="2"/>
</dbReference>
<organism evidence="6 7">
    <name type="scientific">Mycetomoellerius zeteki</name>
    <dbReference type="NCBI Taxonomy" id="64791"/>
    <lineage>
        <taxon>Eukaryota</taxon>
        <taxon>Metazoa</taxon>
        <taxon>Ecdysozoa</taxon>
        <taxon>Arthropoda</taxon>
        <taxon>Hexapoda</taxon>
        <taxon>Insecta</taxon>
        <taxon>Pterygota</taxon>
        <taxon>Neoptera</taxon>
        <taxon>Endopterygota</taxon>
        <taxon>Hymenoptera</taxon>
        <taxon>Apocrita</taxon>
        <taxon>Aculeata</taxon>
        <taxon>Formicoidea</taxon>
        <taxon>Formicidae</taxon>
        <taxon>Myrmicinae</taxon>
        <taxon>Mycetomoellerius</taxon>
    </lineage>
</organism>
<keyword evidence="7" id="KW-1185">Reference proteome</keyword>
<evidence type="ECO:0000256" key="1">
    <source>
        <dbReference type="ARBA" id="ARBA00022603"/>
    </source>
</evidence>
<feature type="domain" description="Methyltransferase type 11" evidence="5">
    <location>
        <begin position="80"/>
        <end position="180"/>
    </location>
</feature>
<evidence type="ECO:0000313" key="6">
    <source>
        <dbReference type="EMBL" id="KYQ49570.1"/>
    </source>
</evidence>
<dbReference type="Pfam" id="PF13489">
    <property type="entry name" value="Methyltransf_23"/>
    <property type="match status" value="1"/>
</dbReference>
<proteinExistence type="inferred from homology"/>
<name>A0A151WP14_9HYME</name>
<evidence type="ECO:0000256" key="3">
    <source>
        <dbReference type="ARBA" id="ARBA00022688"/>
    </source>
</evidence>